<dbReference type="Proteomes" id="UP000026960">
    <property type="component" value="Chromosome 4"/>
</dbReference>
<accession>A0A0D3FWH3</accession>
<dbReference type="Gramene" id="OBART04G14420.2">
    <property type="protein sequence ID" value="OBART04G14420.2"/>
    <property type="gene ID" value="OBART04G14420"/>
</dbReference>
<protein>
    <submittedName>
        <fullName evidence="1">Uncharacterized protein</fullName>
    </submittedName>
</protein>
<reference evidence="1" key="1">
    <citation type="journal article" date="2009" name="Rice">
        <title>De Novo Next Generation Sequencing of Plant Genomes.</title>
        <authorList>
            <person name="Rounsley S."/>
            <person name="Marri P.R."/>
            <person name="Yu Y."/>
            <person name="He R."/>
            <person name="Sisneros N."/>
            <person name="Goicoechea J.L."/>
            <person name="Lee S.J."/>
            <person name="Angelova A."/>
            <person name="Kudrna D."/>
            <person name="Luo M."/>
            <person name="Affourtit J."/>
            <person name="Desany B."/>
            <person name="Knight J."/>
            <person name="Niazi F."/>
            <person name="Egholm M."/>
            <person name="Wing R.A."/>
        </authorList>
    </citation>
    <scope>NUCLEOTIDE SEQUENCE [LARGE SCALE GENOMIC DNA]</scope>
    <source>
        <strain evidence="1">cv. IRGC 105608</strain>
    </source>
</reference>
<dbReference type="AlphaFoldDB" id="A0A0D3FWH3"/>
<evidence type="ECO:0000313" key="2">
    <source>
        <dbReference type="Proteomes" id="UP000026960"/>
    </source>
</evidence>
<name>A0A0D3FWH3_9ORYZ</name>
<organism evidence="1">
    <name type="scientific">Oryza barthii</name>
    <dbReference type="NCBI Taxonomy" id="65489"/>
    <lineage>
        <taxon>Eukaryota</taxon>
        <taxon>Viridiplantae</taxon>
        <taxon>Streptophyta</taxon>
        <taxon>Embryophyta</taxon>
        <taxon>Tracheophyta</taxon>
        <taxon>Spermatophyta</taxon>
        <taxon>Magnoliopsida</taxon>
        <taxon>Liliopsida</taxon>
        <taxon>Poales</taxon>
        <taxon>Poaceae</taxon>
        <taxon>BOP clade</taxon>
        <taxon>Oryzoideae</taxon>
        <taxon>Oryzeae</taxon>
        <taxon>Oryzinae</taxon>
        <taxon>Oryza</taxon>
    </lineage>
</organism>
<dbReference type="PANTHER" id="PTHR35754">
    <property type="entry name" value="ATP SYNTHASE SUBUNIT B"/>
    <property type="match status" value="1"/>
</dbReference>
<keyword evidence="2" id="KW-1185">Reference proteome</keyword>
<proteinExistence type="predicted"/>
<sequence>MEALLKLEKVQRVLSLMGSRGLSGSGSDSGASDGGGGDRFLAHFLLFLVQPFDSLSMEKKALLVSDLLRKVNVDTLEEVCHLGSIECTSGEGRIIPASTSDQDISLGDPLQPNKKLKLHAEKLTVQEAPMCRSYFMFHGLDVNKAQSIFKFLPVLCFTESYIYQLDDLNEYNLQMVPGNDASLTVLERENRTSNEASLTGMLNVLDDLLQRQGLMTDQLRNELKSGIQYWSLERKLCQALSRNDKISIEDVMEAIHLKSFDYRVLNLLMYRLTGQQDDVMNNTFNILRMFAAIYGPSEAPKMLAKCIGEAEEKYERFSKKLDPTLSGSYWRRCEEATKEGGKMSGHAYGTWNIPPLIRDEEFFRLERSNKRDASAITIT</sequence>
<dbReference type="EnsemblPlants" id="OBART04G14420.2">
    <property type="protein sequence ID" value="OBART04G14420.2"/>
    <property type="gene ID" value="OBART04G14420"/>
</dbReference>
<reference evidence="1" key="2">
    <citation type="submission" date="2015-03" db="UniProtKB">
        <authorList>
            <consortium name="EnsemblPlants"/>
        </authorList>
    </citation>
    <scope>IDENTIFICATION</scope>
</reference>
<evidence type="ECO:0000313" key="1">
    <source>
        <dbReference type="EnsemblPlants" id="OBART04G14420.2"/>
    </source>
</evidence>
<dbReference type="PANTHER" id="PTHR35754:SF2">
    <property type="entry name" value="ATP SYNTHASE SUBUNIT B"/>
    <property type="match status" value="1"/>
</dbReference>